<dbReference type="GO" id="GO:0051256">
    <property type="term" value="P:mitotic spindle midzone assembly"/>
    <property type="evidence" value="ECO:0007669"/>
    <property type="project" value="TreeGrafter"/>
</dbReference>
<dbReference type="Gene3D" id="1.10.555.10">
    <property type="entry name" value="Rho GTPase activation protein"/>
    <property type="match status" value="1"/>
</dbReference>
<evidence type="ECO:0000313" key="7">
    <source>
        <dbReference type="EMBL" id="CAF3875611.1"/>
    </source>
</evidence>
<dbReference type="PANTHER" id="PTHR46199">
    <property type="entry name" value="RAC GTPASE-ACTIVATING PROTEIN 1"/>
    <property type="match status" value="1"/>
</dbReference>
<name>A0A814PVU1_9BILA</name>
<dbReference type="Proteomes" id="UP000681722">
    <property type="component" value="Unassembled WGS sequence"/>
</dbReference>
<evidence type="ECO:0000259" key="5">
    <source>
        <dbReference type="PROSITE" id="PS50238"/>
    </source>
</evidence>
<keyword evidence="8" id="KW-1185">Reference proteome</keyword>
<dbReference type="SMART" id="SM00324">
    <property type="entry name" value="RhoGAP"/>
    <property type="match status" value="1"/>
</dbReference>
<dbReference type="InterPro" id="IPR046349">
    <property type="entry name" value="C1-like_sf"/>
</dbReference>
<dbReference type="InterPro" id="IPR000198">
    <property type="entry name" value="RhoGAP_dom"/>
</dbReference>
<evidence type="ECO:0008006" key="9">
    <source>
        <dbReference type="Google" id="ProtNLM"/>
    </source>
</evidence>
<dbReference type="GO" id="GO:0005634">
    <property type="term" value="C:nucleus"/>
    <property type="evidence" value="ECO:0007669"/>
    <property type="project" value="TreeGrafter"/>
</dbReference>
<dbReference type="Pfam" id="PF00620">
    <property type="entry name" value="RhoGAP"/>
    <property type="match status" value="1"/>
</dbReference>
<organism evidence="6 8">
    <name type="scientific">Didymodactylos carnosus</name>
    <dbReference type="NCBI Taxonomy" id="1234261"/>
    <lineage>
        <taxon>Eukaryota</taxon>
        <taxon>Metazoa</taxon>
        <taxon>Spiralia</taxon>
        <taxon>Gnathifera</taxon>
        <taxon>Rotifera</taxon>
        <taxon>Eurotatoria</taxon>
        <taxon>Bdelloidea</taxon>
        <taxon>Philodinida</taxon>
        <taxon>Philodinidae</taxon>
        <taxon>Didymodactylos</taxon>
    </lineage>
</organism>
<dbReference type="InterPro" id="IPR008936">
    <property type="entry name" value="Rho_GTPase_activation_prot"/>
</dbReference>
<evidence type="ECO:0000256" key="2">
    <source>
        <dbReference type="ARBA" id="ARBA00022833"/>
    </source>
</evidence>
<keyword evidence="1" id="KW-0479">Metal-binding</keyword>
<feature type="domain" description="Rho-GAP" evidence="5">
    <location>
        <begin position="394"/>
        <end position="585"/>
    </location>
</feature>
<gene>
    <name evidence="6" type="ORF">GPM918_LOCUS19244</name>
    <name evidence="7" type="ORF">SRO942_LOCUS19241</name>
</gene>
<evidence type="ECO:0000313" key="6">
    <source>
        <dbReference type="EMBL" id="CAF1111257.1"/>
    </source>
</evidence>
<feature type="region of interest" description="Disordered" evidence="3">
    <location>
        <begin position="303"/>
        <end position="329"/>
    </location>
</feature>
<dbReference type="AlphaFoldDB" id="A0A814PVU1"/>
<proteinExistence type="predicted"/>
<dbReference type="OrthoDB" id="2218807at2759"/>
<dbReference type="PANTHER" id="PTHR46199:SF3">
    <property type="entry name" value="RAC GTPASE-ACTIVATING PROTEIN 1"/>
    <property type="match status" value="1"/>
</dbReference>
<dbReference type="GO" id="GO:0051233">
    <property type="term" value="C:spindle midzone"/>
    <property type="evidence" value="ECO:0007669"/>
    <property type="project" value="TreeGrafter"/>
</dbReference>
<dbReference type="SUPFAM" id="SSF57889">
    <property type="entry name" value="Cysteine-rich domain"/>
    <property type="match status" value="1"/>
</dbReference>
<keyword evidence="2" id="KW-0862">Zinc</keyword>
<dbReference type="InterPro" id="IPR002219">
    <property type="entry name" value="PKC_DAG/PE"/>
</dbReference>
<dbReference type="Gene3D" id="3.30.60.20">
    <property type="match status" value="1"/>
</dbReference>
<dbReference type="PROSITE" id="PS50238">
    <property type="entry name" value="RHOGAP"/>
    <property type="match status" value="1"/>
</dbReference>
<dbReference type="EMBL" id="CAJOBC010005781">
    <property type="protein sequence ID" value="CAF3875611.1"/>
    <property type="molecule type" value="Genomic_DNA"/>
</dbReference>
<dbReference type="GO" id="GO:0030496">
    <property type="term" value="C:midbody"/>
    <property type="evidence" value="ECO:0007669"/>
    <property type="project" value="TreeGrafter"/>
</dbReference>
<evidence type="ECO:0000313" key="8">
    <source>
        <dbReference type="Proteomes" id="UP000663829"/>
    </source>
</evidence>
<feature type="region of interest" description="Disordered" evidence="3">
    <location>
        <begin position="71"/>
        <end position="91"/>
    </location>
</feature>
<evidence type="ECO:0000256" key="1">
    <source>
        <dbReference type="ARBA" id="ARBA00022723"/>
    </source>
</evidence>
<dbReference type="EMBL" id="CAJNOQ010005781">
    <property type="protein sequence ID" value="CAF1111257.1"/>
    <property type="molecule type" value="Genomic_DNA"/>
</dbReference>
<feature type="compositionally biased region" description="Basic residues" evidence="3">
    <location>
        <begin position="226"/>
        <end position="243"/>
    </location>
</feature>
<dbReference type="Proteomes" id="UP000663829">
    <property type="component" value="Unassembled WGS sequence"/>
</dbReference>
<dbReference type="GO" id="GO:0000281">
    <property type="term" value="P:mitotic cytokinesis"/>
    <property type="evidence" value="ECO:0007669"/>
    <property type="project" value="TreeGrafter"/>
</dbReference>
<dbReference type="GO" id="GO:0007266">
    <property type="term" value="P:Rho protein signal transduction"/>
    <property type="evidence" value="ECO:0007669"/>
    <property type="project" value="TreeGrafter"/>
</dbReference>
<feature type="region of interest" description="Disordered" evidence="3">
    <location>
        <begin position="187"/>
        <end position="258"/>
    </location>
</feature>
<dbReference type="CDD" id="cd20821">
    <property type="entry name" value="C1_MgcRacGAP"/>
    <property type="match status" value="1"/>
</dbReference>
<dbReference type="GO" id="GO:0046872">
    <property type="term" value="F:metal ion binding"/>
    <property type="evidence" value="ECO:0007669"/>
    <property type="project" value="UniProtKB-KW"/>
</dbReference>
<reference evidence="6" key="1">
    <citation type="submission" date="2021-02" db="EMBL/GenBank/DDBJ databases">
        <authorList>
            <person name="Nowell W R."/>
        </authorList>
    </citation>
    <scope>NUCLEOTIDE SEQUENCE</scope>
</reference>
<dbReference type="SUPFAM" id="SSF48350">
    <property type="entry name" value="GTPase activation domain, GAP"/>
    <property type="match status" value="1"/>
</dbReference>
<evidence type="ECO:0000256" key="3">
    <source>
        <dbReference type="SAM" id="MobiDB-lite"/>
    </source>
</evidence>
<dbReference type="SMART" id="SM00109">
    <property type="entry name" value="C1"/>
    <property type="match status" value="1"/>
</dbReference>
<dbReference type="PROSITE" id="PS50081">
    <property type="entry name" value="ZF_DAG_PE_2"/>
    <property type="match status" value="1"/>
</dbReference>
<dbReference type="GO" id="GO:0005096">
    <property type="term" value="F:GTPase activator activity"/>
    <property type="evidence" value="ECO:0007669"/>
    <property type="project" value="TreeGrafter"/>
</dbReference>
<dbReference type="GO" id="GO:0097149">
    <property type="term" value="C:centralspindlin complex"/>
    <property type="evidence" value="ECO:0007669"/>
    <property type="project" value="TreeGrafter"/>
</dbReference>
<evidence type="ECO:0000259" key="4">
    <source>
        <dbReference type="PROSITE" id="PS50081"/>
    </source>
</evidence>
<sequence length="639" mass="73056">MDNNFKTKLQRIIAYQDILTRNHHLSQRSCDAEFRAFLDFHNDLRRKYIDLKTRTQQLEIQVEQHHIDLSRKDKKIQSQSETTDLSDKNCTGEELEYERNNIPKVVSQTNVGGGIKRPQHMDDYRDDACVNKEQKRAKHEDSNHMITSPRSGRIVATTTTTVDMNENNGPVVITSEIHHKEVNWADEKQQEPRATSDLVHSPHISSPYGNIGRVHAATTSSASTPTRHHHQRQSIVPKKKVRKPSQEFLQTKSEESELSTDDLFWEKNDDDNKRHKPKHILHEEPEVVLTPTNIDNQQQRTLTNTPQLPGTPNTNFTMKPSPSGSGSVGTLRTRAHNFISRSILMPETCCVCIKRIHFGKLAYRCLSCSALCHMSCKENCTTLCLPNVKTPSRGAIANFTPKEGPMIPSILVHCVKEIEQRGFQEVGIYRLNAVDSQVKALKDRILKSRTGMFDLSHIADINTICGVVKDFLRSLSESLLTQQLWKTFALVIEEESDYIKQQKLELLILQLPKPNRDTLAFMILHLQRVAATPQCRMPILNLTRTMGPCIIGYSSKHVNGIDVVGETYKQTKILEFFLKMSSDYWAKFVDESATTTNEHEQPLTPIKMKQHHLYPSLHRNVTPSAPYYLQQNNNFFSPI</sequence>
<dbReference type="PROSITE" id="PS00479">
    <property type="entry name" value="ZF_DAG_PE_1"/>
    <property type="match status" value="1"/>
</dbReference>
<comment type="caution">
    <text evidence="6">The sequence shown here is derived from an EMBL/GenBank/DDBJ whole genome shotgun (WGS) entry which is preliminary data.</text>
</comment>
<feature type="domain" description="Phorbol-ester/DAG-type" evidence="4">
    <location>
        <begin position="335"/>
        <end position="384"/>
    </location>
</feature>
<accession>A0A814PVU1</accession>
<dbReference type="GO" id="GO:0032154">
    <property type="term" value="C:cleavage furrow"/>
    <property type="evidence" value="ECO:0007669"/>
    <property type="project" value="TreeGrafter"/>
</dbReference>
<protein>
    <recommendedName>
        <fullName evidence="9">Rac GTPase-activating protein 1</fullName>
    </recommendedName>
</protein>